<comment type="catalytic activity">
    <reaction evidence="1">
        <text>a (3R)-hydroxyacyl-[ACP] = a (2E)-enoyl-[ACP] + H2O</text>
        <dbReference type="Rhea" id="RHEA:13097"/>
        <dbReference type="Rhea" id="RHEA-COMP:9925"/>
        <dbReference type="Rhea" id="RHEA-COMP:9945"/>
        <dbReference type="ChEBI" id="CHEBI:15377"/>
        <dbReference type="ChEBI" id="CHEBI:78784"/>
        <dbReference type="ChEBI" id="CHEBI:78827"/>
        <dbReference type="EC" id="4.2.1.59"/>
    </reaction>
</comment>
<comment type="similarity">
    <text evidence="3">Belongs to the thioester dehydratase family. FabZ subfamily.</text>
</comment>
<evidence type="ECO:0000313" key="11">
    <source>
        <dbReference type="EMBL" id="PXV93250.1"/>
    </source>
</evidence>
<protein>
    <recommendedName>
        <fullName evidence="4">3-hydroxyacyl-[acyl-carrier-protein] dehydratase</fullName>
        <ecNumber evidence="4">4.2.1.59</ecNumber>
    </recommendedName>
</protein>
<dbReference type="Proteomes" id="UP000247523">
    <property type="component" value="Unassembled WGS sequence"/>
</dbReference>
<dbReference type="PANTHER" id="PTHR30272:SF1">
    <property type="entry name" value="3-HYDROXYACYL-[ACYL-CARRIER-PROTEIN] DEHYDRATASE"/>
    <property type="match status" value="1"/>
</dbReference>
<evidence type="ECO:0000256" key="6">
    <source>
        <dbReference type="ARBA" id="ARBA00022516"/>
    </source>
</evidence>
<evidence type="ECO:0000256" key="8">
    <source>
        <dbReference type="ARBA" id="ARBA00023098"/>
    </source>
</evidence>
<comment type="function">
    <text evidence="10">Involved in unsaturated fatty acids biosynthesis. Catalyzes the dehydration of short chain beta-hydroxyacyl-ACPs and long chain saturated and unsaturated beta-hydroxyacyl-ACPs.</text>
</comment>
<evidence type="ECO:0000256" key="3">
    <source>
        <dbReference type="ARBA" id="ARBA00009174"/>
    </source>
</evidence>
<dbReference type="Gene3D" id="3.10.129.10">
    <property type="entry name" value="Hotdog Thioesterase"/>
    <property type="match status" value="1"/>
</dbReference>
<dbReference type="NCBIfam" id="NF000582">
    <property type="entry name" value="PRK00006.1"/>
    <property type="match status" value="1"/>
</dbReference>
<dbReference type="CDD" id="cd01288">
    <property type="entry name" value="FabZ"/>
    <property type="match status" value="1"/>
</dbReference>
<dbReference type="SUPFAM" id="SSF54637">
    <property type="entry name" value="Thioesterase/thiol ester dehydrase-isomerase"/>
    <property type="match status" value="1"/>
</dbReference>
<reference evidence="11 12" key="1">
    <citation type="submission" date="2018-05" db="EMBL/GenBank/DDBJ databases">
        <title>Genomic Encyclopedia of Type Strains, Phase IV (KMG-IV): sequencing the most valuable type-strain genomes for metagenomic binning, comparative biology and taxonomic classification.</title>
        <authorList>
            <person name="Goeker M."/>
        </authorList>
    </citation>
    <scope>NUCLEOTIDE SEQUENCE [LARGE SCALE GENOMIC DNA]</scope>
    <source>
        <strain evidence="11 12">DSM 28816</strain>
    </source>
</reference>
<dbReference type="Pfam" id="PF07977">
    <property type="entry name" value="FabA"/>
    <property type="match status" value="1"/>
</dbReference>
<dbReference type="GO" id="GO:0005737">
    <property type="term" value="C:cytoplasm"/>
    <property type="evidence" value="ECO:0007669"/>
    <property type="project" value="UniProtKB-SubCell"/>
</dbReference>
<evidence type="ECO:0000256" key="9">
    <source>
        <dbReference type="ARBA" id="ARBA00023239"/>
    </source>
</evidence>
<keyword evidence="7" id="KW-0441">Lipid A biosynthesis</keyword>
<keyword evidence="6" id="KW-0444">Lipid biosynthesis</keyword>
<dbReference type="FunFam" id="3.10.129.10:FF:000001">
    <property type="entry name" value="3-hydroxyacyl-[acyl-carrier-protein] dehydratase FabZ"/>
    <property type="match status" value="1"/>
</dbReference>
<dbReference type="RefSeq" id="WP_146212297.1">
    <property type="nucleotide sequence ID" value="NZ_QICS01000002.1"/>
</dbReference>
<keyword evidence="8" id="KW-0443">Lipid metabolism</keyword>
<evidence type="ECO:0000313" key="12">
    <source>
        <dbReference type="Proteomes" id="UP000247523"/>
    </source>
</evidence>
<organism evidence="11 12">
    <name type="scientific">Lachnotalea glycerini</name>
    <dbReference type="NCBI Taxonomy" id="1763509"/>
    <lineage>
        <taxon>Bacteria</taxon>
        <taxon>Bacillati</taxon>
        <taxon>Bacillota</taxon>
        <taxon>Clostridia</taxon>
        <taxon>Lachnospirales</taxon>
        <taxon>Lachnospiraceae</taxon>
        <taxon>Lachnotalea</taxon>
    </lineage>
</organism>
<evidence type="ECO:0000256" key="1">
    <source>
        <dbReference type="ARBA" id="ARBA00001055"/>
    </source>
</evidence>
<dbReference type="GO" id="GO:0016020">
    <property type="term" value="C:membrane"/>
    <property type="evidence" value="ECO:0007669"/>
    <property type="project" value="GOC"/>
</dbReference>
<dbReference type="EMBL" id="QICS01000002">
    <property type="protein sequence ID" value="PXV93250.1"/>
    <property type="molecule type" value="Genomic_DNA"/>
</dbReference>
<dbReference type="InterPro" id="IPR029069">
    <property type="entry name" value="HotDog_dom_sf"/>
</dbReference>
<evidence type="ECO:0000256" key="4">
    <source>
        <dbReference type="ARBA" id="ARBA00013167"/>
    </source>
</evidence>
<evidence type="ECO:0000256" key="5">
    <source>
        <dbReference type="ARBA" id="ARBA00022490"/>
    </source>
</evidence>
<keyword evidence="5" id="KW-0963">Cytoplasm</keyword>
<dbReference type="GO" id="GO:0009245">
    <property type="term" value="P:lipid A biosynthetic process"/>
    <property type="evidence" value="ECO:0007669"/>
    <property type="project" value="UniProtKB-KW"/>
</dbReference>
<sequence length="160" mass="18078">MKCIINASQIMKILPHKYPFLLLDGILEIEKGKKIIGIKNVTVNEPYFQGHFPDEMVVPGVLIIESLAQLTAVLYCLENIDDMKKISECDLSSVSSKVGYLVSVEHFKFINKVYPGEQMILKSELKESFVNLLKLHVEAAIEEKIVARGEILVTRKMIDS</sequence>
<gene>
    <name evidence="11" type="ORF">C8E03_10216</name>
</gene>
<comment type="caution">
    <text evidence="11">The sequence shown here is derived from an EMBL/GenBank/DDBJ whole genome shotgun (WGS) entry which is preliminary data.</text>
</comment>
<name>A0A318EUH8_9FIRM</name>
<dbReference type="EC" id="4.2.1.59" evidence="4"/>
<proteinExistence type="inferred from homology"/>
<evidence type="ECO:0000256" key="10">
    <source>
        <dbReference type="ARBA" id="ARBA00025049"/>
    </source>
</evidence>
<dbReference type="AlphaFoldDB" id="A0A318EUH8"/>
<accession>A0A318EUH8</accession>
<dbReference type="GO" id="GO:0019171">
    <property type="term" value="F:(3R)-hydroxyacyl-[acyl-carrier-protein] dehydratase activity"/>
    <property type="evidence" value="ECO:0007669"/>
    <property type="project" value="UniProtKB-EC"/>
</dbReference>
<dbReference type="PANTHER" id="PTHR30272">
    <property type="entry name" value="3-HYDROXYACYL-[ACYL-CARRIER-PROTEIN] DEHYDRATASE"/>
    <property type="match status" value="1"/>
</dbReference>
<evidence type="ECO:0000256" key="7">
    <source>
        <dbReference type="ARBA" id="ARBA00022556"/>
    </source>
</evidence>
<evidence type="ECO:0000256" key="2">
    <source>
        <dbReference type="ARBA" id="ARBA00004496"/>
    </source>
</evidence>
<dbReference type="InterPro" id="IPR013114">
    <property type="entry name" value="FabA_FabZ"/>
</dbReference>
<keyword evidence="9" id="KW-0456">Lyase</keyword>
<comment type="subcellular location">
    <subcellularLocation>
        <location evidence="2">Cytoplasm</location>
    </subcellularLocation>
</comment>